<dbReference type="InterPro" id="IPR029062">
    <property type="entry name" value="Class_I_gatase-like"/>
</dbReference>
<dbReference type="Proteomes" id="UP000199468">
    <property type="component" value="Unassembled WGS sequence"/>
</dbReference>
<dbReference type="RefSeq" id="WP_091857611.1">
    <property type="nucleotide sequence ID" value="NZ_FNBZ01000004.1"/>
</dbReference>
<dbReference type="SUPFAM" id="SSF52317">
    <property type="entry name" value="Class I glutamine amidotransferase-like"/>
    <property type="match status" value="1"/>
</dbReference>
<dbReference type="InterPro" id="IPR052158">
    <property type="entry name" value="INH-QAR"/>
</dbReference>
<feature type="domain" description="DJ-1/PfpI" evidence="1">
    <location>
        <begin position="64"/>
        <end position="226"/>
    </location>
</feature>
<proteinExistence type="predicted"/>
<organism evidence="2 3">
    <name type="scientific">Bosea robiniae</name>
    <dbReference type="NCBI Taxonomy" id="1036780"/>
    <lineage>
        <taxon>Bacteria</taxon>
        <taxon>Pseudomonadati</taxon>
        <taxon>Pseudomonadota</taxon>
        <taxon>Alphaproteobacteria</taxon>
        <taxon>Hyphomicrobiales</taxon>
        <taxon>Boseaceae</taxon>
        <taxon>Bosea</taxon>
    </lineage>
</organism>
<evidence type="ECO:0000259" key="1">
    <source>
        <dbReference type="Pfam" id="PF01965"/>
    </source>
</evidence>
<dbReference type="Pfam" id="PF01965">
    <property type="entry name" value="DJ-1_PfpI"/>
    <property type="match status" value="1"/>
</dbReference>
<protein>
    <submittedName>
        <fullName evidence="2">DJ-1/PfpI family protein</fullName>
    </submittedName>
</protein>
<reference evidence="2 3" key="1">
    <citation type="submission" date="2016-10" db="EMBL/GenBank/DDBJ databases">
        <authorList>
            <person name="Varghese N."/>
            <person name="Submissions S."/>
        </authorList>
    </citation>
    <scope>NUCLEOTIDE SEQUENCE [LARGE SCALE GENOMIC DNA]</scope>
    <source>
        <strain evidence="2 3">DSM 26672</strain>
    </source>
</reference>
<dbReference type="InterPro" id="IPR002818">
    <property type="entry name" value="DJ-1/PfpI"/>
</dbReference>
<dbReference type="PANTHER" id="PTHR43130:SF3">
    <property type="entry name" value="HTH-TYPE TRANSCRIPTIONAL REGULATOR RV1931C"/>
    <property type="match status" value="1"/>
</dbReference>
<gene>
    <name evidence="2" type="ORF">SAMN05421844_104489</name>
</gene>
<dbReference type="EMBL" id="FNBZ01000004">
    <property type="protein sequence ID" value="SDG61267.1"/>
    <property type="molecule type" value="Genomic_DNA"/>
</dbReference>
<evidence type="ECO:0000313" key="3">
    <source>
        <dbReference type="Proteomes" id="UP000199468"/>
    </source>
</evidence>
<sequence>MSIRYLIWAGLALIALPLAGLGLWLATLPATPVAVASSAVPQTEVDAMLAALKPPKRARPLVAVVGLNDATETTDYLMPTGILRRADIADVVMLSTEPGPVKLYPALTVEADATIEAFDARHPKGADYVIVPAMSRDDNPAVMAWLRKQAEHGAVIIAICAGAKVAAAAGLLDDRRATTHWYYLGDLLKHHPSIRYVANRRMVVDRGVATTTGITASMPMMLALVEAIAGRDKAQTVARDLGLERWDARHDSGAFRLTRPFAAIVLGNRLAVWRQDRFVIALEPGMDEVSLALVADAWSRTYRSRVGLFAASSAAVTTRGGVRLLPDRVTAARSGERLRFAANMRPAKALDEALQDIGARYGQATAHMVAMQLEYPRPGAGS</sequence>
<name>A0ABY0P0X3_9HYPH</name>
<comment type="caution">
    <text evidence="2">The sequence shown here is derived from an EMBL/GenBank/DDBJ whole genome shotgun (WGS) entry which is preliminary data.</text>
</comment>
<keyword evidence="3" id="KW-1185">Reference proteome</keyword>
<dbReference type="PANTHER" id="PTHR43130">
    <property type="entry name" value="ARAC-FAMILY TRANSCRIPTIONAL REGULATOR"/>
    <property type="match status" value="1"/>
</dbReference>
<evidence type="ECO:0000313" key="2">
    <source>
        <dbReference type="EMBL" id="SDG61267.1"/>
    </source>
</evidence>
<accession>A0ABY0P0X3</accession>
<dbReference type="Gene3D" id="3.40.50.880">
    <property type="match status" value="1"/>
</dbReference>